<reference evidence="1 2" key="1">
    <citation type="submission" date="2017-10" db="EMBL/GenBank/DDBJ databases">
        <title>Massilia psychrophilum sp. nov., a novel purple-pigmented bacterium isolated from Tianshan glacier, Xinjiang Municipality, China.</title>
        <authorList>
            <person name="Wang H."/>
        </authorList>
    </citation>
    <scope>NUCLEOTIDE SEQUENCE [LARGE SCALE GENOMIC DNA]</scope>
    <source>
        <strain evidence="1 2">JCM 30074</strain>
    </source>
</reference>
<evidence type="ECO:0000313" key="1">
    <source>
        <dbReference type="EMBL" id="PIL44467.1"/>
    </source>
</evidence>
<proteinExistence type="predicted"/>
<gene>
    <name evidence="1" type="ORF">CR105_13475</name>
</gene>
<protein>
    <recommendedName>
        <fullName evidence="3">Solute-binding protein family 3/N-terminal domain-containing protein</fullName>
    </recommendedName>
</protein>
<dbReference type="EMBL" id="PDOC01000007">
    <property type="protein sequence ID" value="PIL44467.1"/>
    <property type="molecule type" value="Genomic_DNA"/>
</dbReference>
<dbReference type="RefSeq" id="WP_099788981.1">
    <property type="nucleotide sequence ID" value="NZ_JBHLYV010000022.1"/>
</dbReference>
<dbReference type="Proteomes" id="UP000230390">
    <property type="component" value="Unassembled WGS sequence"/>
</dbReference>
<evidence type="ECO:0000313" key="2">
    <source>
        <dbReference type="Proteomes" id="UP000230390"/>
    </source>
</evidence>
<dbReference type="OrthoDB" id="368476at2"/>
<keyword evidence="2" id="KW-1185">Reference proteome</keyword>
<dbReference type="SUPFAM" id="SSF53850">
    <property type="entry name" value="Periplasmic binding protein-like II"/>
    <property type="match status" value="1"/>
</dbReference>
<name>A0A2G8TEI6_9BURK</name>
<accession>A0A2G8TEI6</accession>
<evidence type="ECO:0008006" key="3">
    <source>
        <dbReference type="Google" id="ProtNLM"/>
    </source>
</evidence>
<sequence length="247" mass="27485">MLGAVALMAVVPPLLARMPRVVVVTAEDVEDSFIGAWLKLIYTDAYGRLGYEMTLRSYPARRASAMSDSGLVDGEINRYSNYGEMHPQMIRIDPPHFSIGFCAYGRPSVRVGPGWTGLSQFGDPQVDYRNGVARCEEMLATVFPASQISVVNNATLGIRRLAQRRTDLYVDIESVVDRVLKQPEFVRAGIRRLSIVETVDMHCYVHRSKRELVRPVSAVLTAMKKDGSMERHRKAALLAVSQRSLAG</sequence>
<dbReference type="AlphaFoldDB" id="A0A2G8TEI6"/>
<comment type="caution">
    <text evidence="1">The sequence shown here is derived from an EMBL/GenBank/DDBJ whole genome shotgun (WGS) entry which is preliminary data.</text>
</comment>
<organism evidence="1 2">
    <name type="scientific">Massilia eurypsychrophila</name>
    <dbReference type="NCBI Taxonomy" id="1485217"/>
    <lineage>
        <taxon>Bacteria</taxon>
        <taxon>Pseudomonadati</taxon>
        <taxon>Pseudomonadota</taxon>
        <taxon>Betaproteobacteria</taxon>
        <taxon>Burkholderiales</taxon>
        <taxon>Oxalobacteraceae</taxon>
        <taxon>Telluria group</taxon>
        <taxon>Massilia</taxon>
    </lineage>
</organism>